<dbReference type="SUPFAM" id="SSF48452">
    <property type="entry name" value="TPR-like"/>
    <property type="match status" value="1"/>
</dbReference>
<evidence type="ECO:0000313" key="2">
    <source>
        <dbReference type="Proteomes" id="UP000019141"/>
    </source>
</evidence>
<accession>W4L8I8</accession>
<dbReference type="AlphaFoldDB" id="W4L8I8"/>
<name>W4L8I8_ENTF1</name>
<sequence>MRGFEPEVLLRTLKSALERDFAQADNAIRILQALSLPGRVEFLIDLLIADSLDEAFGDRAKRALRAVGPDATNALVARYRQALPEPVDLMALAEVPTLEVEAFLTAHSDHYFQHVWSEMYVEALEVTGSQQGLEPLLAEWQPGELHIARAIAHLAQLHDVQDARLDPIVAEAAAHQQQFLKSLEEDPEAALSHMLDATEPLRLPLRCTQCGRTYHYELKRVFVDPKQTDQVTVGEIIECKGCGVLEMYEVSPRSRMLITAELMRLMLKTKFNPSAEPTGPQDLLDQSRVIPQRITIEAGGKRFKTYSEGYWYVRKQLDQEPNNSDLNRRLGLILKNGSRPDLAMPYLVRAISLTPQDAEAHYHLMELLVQQDRAEDAIPHAETLLRLCREGQMDEEFNEAMFGHLLHQLVHIEEATGRRFKVYQLRDEQAVIPDFNLDDPDDYERAYHLFRTGELPVRQSRRGWFSSWRGADTSSVASTQVLEDEQIEMPVRTRHLKVGRNEPCPCGSGKKHKRCCGR</sequence>
<dbReference type="InterPro" id="IPR004027">
    <property type="entry name" value="SEC_C_motif"/>
</dbReference>
<dbReference type="Gene3D" id="3.10.450.50">
    <property type="match status" value="1"/>
</dbReference>
<dbReference type="EMBL" id="AZHW01001192">
    <property type="protein sequence ID" value="ETW93671.1"/>
    <property type="molecule type" value="Genomic_DNA"/>
</dbReference>
<evidence type="ECO:0000313" key="1">
    <source>
        <dbReference type="EMBL" id="ETW93671.1"/>
    </source>
</evidence>
<gene>
    <name evidence="1" type="ORF">ETSY1_38180</name>
</gene>
<dbReference type="InterPro" id="IPR011990">
    <property type="entry name" value="TPR-like_helical_dom_sf"/>
</dbReference>
<dbReference type="HOGENOM" id="CLU_525501_0_0_7"/>
<dbReference type="SUPFAM" id="SSF103642">
    <property type="entry name" value="Sec-C motif"/>
    <property type="match status" value="1"/>
</dbReference>
<comment type="caution">
    <text evidence="1">The sequence shown here is derived from an EMBL/GenBank/DDBJ whole genome shotgun (WGS) entry which is preliminary data.</text>
</comment>
<organism evidence="1 2">
    <name type="scientific">Entotheonella factor</name>
    <dbReference type="NCBI Taxonomy" id="1429438"/>
    <lineage>
        <taxon>Bacteria</taxon>
        <taxon>Pseudomonadati</taxon>
        <taxon>Nitrospinota/Tectimicrobiota group</taxon>
        <taxon>Candidatus Tectimicrobiota</taxon>
        <taxon>Candidatus Entotheonellia</taxon>
        <taxon>Candidatus Entotheonellales</taxon>
        <taxon>Candidatus Entotheonellaceae</taxon>
        <taxon>Candidatus Entotheonella</taxon>
    </lineage>
</organism>
<keyword evidence="2" id="KW-1185">Reference proteome</keyword>
<protein>
    <submittedName>
        <fullName evidence="1">Uncharacterized protein</fullName>
    </submittedName>
</protein>
<reference evidence="1 2" key="1">
    <citation type="journal article" date="2014" name="Nature">
        <title>An environmental bacterial taxon with a large and distinct metabolic repertoire.</title>
        <authorList>
            <person name="Wilson M.C."/>
            <person name="Mori T."/>
            <person name="Ruckert C."/>
            <person name="Uria A.R."/>
            <person name="Helf M.J."/>
            <person name="Takada K."/>
            <person name="Gernert C."/>
            <person name="Steffens U.A."/>
            <person name="Heycke N."/>
            <person name="Schmitt S."/>
            <person name="Rinke C."/>
            <person name="Helfrich E.J."/>
            <person name="Brachmann A.O."/>
            <person name="Gurgui C."/>
            <person name="Wakimoto T."/>
            <person name="Kracht M."/>
            <person name="Crusemann M."/>
            <person name="Hentschel U."/>
            <person name="Abe I."/>
            <person name="Matsunaga S."/>
            <person name="Kalinowski J."/>
            <person name="Takeyama H."/>
            <person name="Piel J."/>
        </authorList>
    </citation>
    <scope>NUCLEOTIDE SEQUENCE [LARGE SCALE GENOMIC DNA]</scope>
    <source>
        <strain evidence="2">TSY1</strain>
    </source>
</reference>
<dbReference type="Proteomes" id="UP000019141">
    <property type="component" value="Unassembled WGS sequence"/>
</dbReference>
<dbReference type="Pfam" id="PF02810">
    <property type="entry name" value="SEC-C"/>
    <property type="match status" value="1"/>
</dbReference>
<dbReference type="Gene3D" id="1.25.40.10">
    <property type="entry name" value="Tetratricopeptide repeat domain"/>
    <property type="match status" value="1"/>
</dbReference>
<proteinExistence type="predicted"/>